<dbReference type="SUPFAM" id="SSF52172">
    <property type="entry name" value="CheY-like"/>
    <property type="match status" value="1"/>
</dbReference>
<dbReference type="InterPro" id="IPR013656">
    <property type="entry name" value="PAS_4"/>
</dbReference>
<dbReference type="Proteomes" id="UP000325255">
    <property type="component" value="Unassembled WGS sequence"/>
</dbReference>
<dbReference type="SUPFAM" id="SSF47384">
    <property type="entry name" value="Homodimeric domain of signal transducing histidine kinase"/>
    <property type="match status" value="1"/>
</dbReference>
<feature type="domain" description="PAS" evidence="10">
    <location>
        <begin position="450"/>
        <end position="506"/>
    </location>
</feature>
<dbReference type="Gene3D" id="1.10.287.130">
    <property type="match status" value="1"/>
</dbReference>
<keyword evidence="13" id="KW-1185">Reference proteome</keyword>
<dbReference type="SUPFAM" id="SSF55785">
    <property type="entry name" value="PYP-like sensor domain (PAS domain)"/>
    <property type="match status" value="4"/>
</dbReference>
<dbReference type="CDD" id="cd00082">
    <property type="entry name" value="HisKA"/>
    <property type="match status" value="1"/>
</dbReference>
<keyword evidence="5" id="KW-0418">Kinase</keyword>
<dbReference type="SMART" id="SM00388">
    <property type="entry name" value="HisKA"/>
    <property type="match status" value="1"/>
</dbReference>
<gene>
    <name evidence="12" type="ORF">F1189_09955</name>
</gene>
<dbReference type="InterPro" id="IPR001610">
    <property type="entry name" value="PAC"/>
</dbReference>
<evidence type="ECO:0000259" key="11">
    <source>
        <dbReference type="PROSITE" id="PS50113"/>
    </source>
</evidence>
<feature type="domain" description="PAS" evidence="10">
    <location>
        <begin position="320"/>
        <end position="394"/>
    </location>
</feature>
<comment type="caution">
    <text evidence="12">The sequence shown here is derived from an EMBL/GenBank/DDBJ whole genome shotgun (WGS) entry which is preliminary data.</text>
</comment>
<dbReference type="Pfam" id="PF08447">
    <property type="entry name" value="PAS_3"/>
    <property type="match status" value="2"/>
</dbReference>
<dbReference type="InterPro" id="IPR000700">
    <property type="entry name" value="PAS-assoc_C"/>
</dbReference>
<accession>A0A5M6IYM9</accession>
<dbReference type="InterPro" id="IPR011006">
    <property type="entry name" value="CheY-like_superfamily"/>
</dbReference>
<dbReference type="PROSITE" id="PS50110">
    <property type="entry name" value="RESPONSE_REGULATORY"/>
    <property type="match status" value="1"/>
</dbReference>
<evidence type="ECO:0000256" key="6">
    <source>
        <dbReference type="PROSITE-ProRule" id="PRU00169"/>
    </source>
</evidence>
<keyword evidence="3 6" id="KW-0597">Phosphoprotein</keyword>
<comment type="catalytic activity">
    <reaction evidence="1">
        <text>ATP + protein L-histidine = ADP + protein N-phospho-L-histidine.</text>
        <dbReference type="EC" id="2.7.13.3"/>
    </reaction>
</comment>
<sequence>MSEGMTPAPVPSRADAPGQHDHAATAGKALEAMTAQEETFSSNFELDDVGKLQADAATGRILRVNAAFARTLGHPPEAMIGRSAWDFTHIDDRATHQTGLASLLAGEIQVFLRELRQLRHDGTPVWVRASATLARDPTTGMPQWILGTIEDIDARRQAETTLAENEARLRLAMEAADLGVWEFDFERMTGRLDLRGAAMTGGIFPEKEWIAFDDPRLAAFAANVHPEDRKRHEALRHSLLQGTGDRLGAEFRMRRPDGGWSWISVSGAVVERAPTTGAPRRAVTIVQDVTARIEAEATLRGYAGLLEREVDEHTRRLADRDARLRAIFEAQFQFIGLLAPDGTLLEANAAALAFIGRRAEDVVGRPFWETEWWTGDPAQQSRLREAVRRAAAGSFIRYEVILAGADGQEAVFDFSLKPVRDRTTGAVTLLIPEGRALSDLRAMERRVAKSEARLRRMIEHLPETITVARAGVDGFVLEFVNAAAERLLGRPRAELISRRFAELFAPTLAQEAEAHARACLHSRAPVRYEATRDYAGSHVEMDIVVVPLDDADSAEPLVLFSARDVTAARRMQERLVHGERMQALGQLAGGMAHDFNGILQTIAGAASLMERSTGDPARLQRLVRMISEAAERGSAVTSRLLAFSRRGEIAAGQVDVAAVLQSLQDVLRHTLGRQIALQVDTPGGLPMLRTDKGQLEVVLVNLAANARDAMPEGGTLTLTASAGSIAPGDAMLAPGPYLRIAVTDTGHGMDATTLARATEPFFTTKPEDKGTGLGLSMAREFAEQQGGVLRLESALGHGTSVTLWLPCGETTGEVPTACESAGTVTARAGRVLLVDNDPLTLETLAIALESAEYEVTLATSGPAALERLGVSGNVDVLITDLAMPGMDGLALIQAARQRDPGLPAVLLSDYAGASLRRAVRTAGDGTILVLRKPVPANRLCDAVAVLLPGRAPMPEHPS</sequence>
<dbReference type="EC" id="2.7.13.3" evidence="2"/>
<feature type="region of interest" description="Disordered" evidence="7">
    <location>
        <begin position="1"/>
        <end position="24"/>
    </location>
</feature>
<dbReference type="PANTHER" id="PTHR43304">
    <property type="entry name" value="PHYTOCHROME-LIKE PROTEIN CPH1"/>
    <property type="match status" value="1"/>
</dbReference>
<dbReference type="GO" id="GO:0000155">
    <property type="term" value="F:phosphorelay sensor kinase activity"/>
    <property type="evidence" value="ECO:0007669"/>
    <property type="project" value="InterPro"/>
</dbReference>
<evidence type="ECO:0000256" key="3">
    <source>
        <dbReference type="ARBA" id="ARBA00022553"/>
    </source>
</evidence>
<evidence type="ECO:0000259" key="9">
    <source>
        <dbReference type="PROSITE" id="PS50110"/>
    </source>
</evidence>
<feature type="domain" description="Histidine kinase" evidence="8">
    <location>
        <begin position="590"/>
        <end position="809"/>
    </location>
</feature>
<dbReference type="InterPro" id="IPR013655">
    <property type="entry name" value="PAS_fold_3"/>
</dbReference>
<evidence type="ECO:0000259" key="8">
    <source>
        <dbReference type="PROSITE" id="PS50109"/>
    </source>
</evidence>
<dbReference type="SMART" id="SM00387">
    <property type="entry name" value="HATPase_c"/>
    <property type="match status" value="1"/>
</dbReference>
<dbReference type="InterPro" id="IPR035965">
    <property type="entry name" value="PAS-like_dom_sf"/>
</dbReference>
<feature type="domain" description="PAC" evidence="11">
    <location>
        <begin position="111"/>
        <end position="164"/>
    </location>
</feature>
<dbReference type="AlphaFoldDB" id="A0A5M6IYM9"/>
<evidence type="ECO:0000259" key="10">
    <source>
        <dbReference type="PROSITE" id="PS50112"/>
    </source>
</evidence>
<dbReference type="InterPro" id="IPR003594">
    <property type="entry name" value="HATPase_dom"/>
</dbReference>
<dbReference type="NCBIfam" id="TIGR00229">
    <property type="entry name" value="sensory_box"/>
    <property type="match status" value="4"/>
</dbReference>
<dbReference type="EMBL" id="VWPK01000012">
    <property type="protein sequence ID" value="KAA5612485.1"/>
    <property type="molecule type" value="Genomic_DNA"/>
</dbReference>
<evidence type="ECO:0000313" key="12">
    <source>
        <dbReference type="EMBL" id="KAA5612485.1"/>
    </source>
</evidence>
<organism evidence="12 13">
    <name type="scientific">Rhodovastum atsumiense</name>
    <dbReference type="NCBI Taxonomy" id="504468"/>
    <lineage>
        <taxon>Bacteria</taxon>
        <taxon>Pseudomonadati</taxon>
        <taxon>Pseudomonadota</taxon>
        <taxon>Alphaproteobacteria</taxon>
        <taxon>Acetobacterales</taxon>
        <taxon>Acetobacteraceae</taxon>
        <taxon>Rhodovastum</taxon>
    </lineage>
</organism>
<dbReference type="Pfam" id="PF00512">
    <property type="entry name" value="HisKA"/>
    <property type="match status" value="1"/>
</dbReference>
<dbReference type="SUPFAM" id="SSF55874">
    <property type="entry name" value="ATPase domain of HSP90 chaperone/DNA topoisomerase II/histidine kinase"/>
    <property type="match status" value="1"/>
</dbReference>
<feature type="domain" description="Response regulatory" evidence="9">
    <location>
        <begin position="830"/>
        <end position="947"/>
    </location>
</feature>
<dbReference type="PRINTS" id="PR00344">
    <property type="entry name" value="BCTRLSENSOR"/>
</dbReference>
<evidence type="ECO:0000256" key="2">
    <source>
        <dbReference type="ARBA" id="ARBA00012438"/>
    </source>
</evidence>
<feature type="domain" description="PAS" evidence="10">
    <location>
        <begin position="59"/>
        <end position="107"/>
    </location>
</feature>
<evidence type="ECO:0000256" key="5">
    <source>
        <dbReference type="ARBA" id="ARBA00022777"/>
    </source>
</evidence>
<feature type="domain" description="PAC" evidence="11">
    <location>
        <begin position="247"/>
        <end position="301"/>
    </location>
</feature>
<dbReference type="OrthoDB" id="9796100at2"/>
<dbReference type="Gene3D" id="3.30.450.20">
    <property type="entry name" value="PAS domain"/>
    <property type="match status" value="4"/>
</dbReference>
<dbReference type="Pfam" id="PF02518">
    <property type="entry name" value="HATPase_c"/>
    <property type="match status" value="1"/>
</dbReference>
<dbReference type="Gene3D" id="3.30.565.10">
    <property type="entry name" value="Histidine kinase-like ATPase, C-terminal domain"/>
    <property type="match status" value="1"/>
</dbReference>
<dbReference type="PROSITE" id="PS50109">
    <property type="entry name" value="HIS_KIN"/>
    <property type="match status" value="1"/>
</dbReference>
<dbReference type="InterPro" id="IPR036890">
    <property type="entry name" value="HATPase_C_sf"/>
</dbReference>
<name>A0A5M6IYM9_9PROT</name>
<dbReference type="InterPro" id="IPR004358">
    <property type="entry name" value="Sig_transdc_His_kin-like_C"/>
</dbReference>
<dbReference type="Pfam" id="PF08448">
    <property type="entry name" value="PAS_4"/>
    <property type="match status" value="2"/>
</dbReference>
<dbReference type="Gene3D" id="3.40.50.2300">
    <property type="match status" value="1"/>
</dbReference>
<dbReference type="SMART" id="SM00091">
    <property type="entry name" value="PAS"/>
    <property type="match status" value="4"/>
</dbReference>
<dbReference type="InterPro" id="IPR003661">
    <property type="entry name" value="HisK_dim/P_dom"/>
</dbReference>
<evidence type="ECO:0000256" key="4">
    <source>
        <dbReference type="ARBA" id="ARBA00022679"/>
    </source>
</evidence>
<dbReference type="InterPro" id="IPR005467">
    <property type="entry name" value="His_kinase_dom"/>
</dbReference>
<evidence type="ECO:0000256" key="1">
    <source>
        <dbReference type="ARBA" id="ARBA00000085"/>
    </source>
</evidence>
<dbReference type="Pfam" id="PF00072">
    <property type="entry name" value="Response_reg"/>
    <property type="match status" value="1"/>
</dbReference>
<reference evidence="12 13" key="1">
    <citation type="submission" date="2019-09" db="EMBL/GenBank/DDBJ databases">
        <title>Genome sequence of Rhodovastum atsumiense, a diverse member of the Acetobacteraceae family of non-sulfur purple photosynthetic bacteria.</title>
        <authorList>
            <person name="Meyer T."/>
            <person name="Kyndt J."/>
        </authorList>
    </citation>
    <scope>NUCLEOTIDE SEQUENCE [LARGE SCALE GENOMIC DNA]</scope>
    <source>
        <strain evidence="12 13">DSM 21279</strain>
    </source>
</reference>
<dbReference type="PANTHER" id="PTHR43304:SF1">
    <property type="entry name" value="PAC DOMAIN-CONTAINING PROTEIN"/>
    <property type="match status" value="1"/>
</dbReference>
<dbReference type="SMART" id="SM00086">
    <property type="entry name" value="PAC"/>
    <property type="match status" value="4"/>
</dbReference>
<dbReference type="InterPro" id="IPR052162">
    <property type="entry name" value="Sensor_kinase/Photoreceptor"/>
</dbReference>
<dbReference type="CDD" id="cd00130">
    <property type="entry name" value="PAS"/>
    <property type="match status" value="3"/>
</dbReference>
<dbReference type="InterPro" id="IPR001789">
    <property type="entry name" value="Sig_transdc_resp-reg_receiver"/>
</dbReference>
<keyword evidence="4" id="KW-0808">Transferase</keyword>
<dbReference type="InterPro" id="IPR000014">
    <property type="entry name" value="PAS"/>
</dbReference>
<feature type="modified residue" description="4-aspartylphosphate" evidence="6">
    <location>
        <position position="880"/>
    </location>
</feature>
<dbReference type="PROSITE" id="PS50112">
    <property type="entry name" value="PAS"/>
    <property type="match status" value="3"/>
</dbReference>
<evidence type="ECO:0000313" key="13">
    <source>
        <dbReference type="Proteomes" id="UP000325255"/>
    </source>
</evidence>
<dbReference type="CDD" id="cd00156">
    <property type="entry name" value="REC"/>
    <property type="match status" value="1"/>
</dbReference>
<dbReference type="SMART" id="SM00448">
    <property type="entry name" value="REC"/>
    <property type="match status" value="1"/>
</dbReference>
<dbReference type="InterPro" id="IPR036097">
    <property type="entry name" value="HisK_dim/P_sf"/>
</dbReference>
<protein>
    <recommendedName>
        <fullName evidence="2">histidine kinase</fullName>
        <ecNumber evidence="2">2.7.13.3</ecNumber>
    </recommendedName>
</protein>
<evidence type="ECO:0000256" key="7">
    <source>
        <dbReference type="SAM" id="MobiDB-lite"/>
    </source>
</evidence>
<proteinExistence type="predicted"/>
<dbReference type="PROSITE" id="PS50113">
    <property type="entry name" value="PAC"/>
    <property type="match status" value="2"/>
</dbReference>